<dbReference type="PANTHER" id="PTHR33157:SF5">
    <property type="entry name" value="OS09G0314100 PROTEIN"/>
    <property type="match status" value="1"/>
</dbReference>
<protein>
    <submittedName>
        <fullName evidence="2">Uncharacterized protein</fullName>
    </submittedName>
</protein>
<dbReference type="InterPro" id="IPR039266">
    <property type="entry name" value="EN-1/SPM"/>
</dbReference>
<evidence type="ECO:0000313" key="3">
    <source>
        <dbReference type="Proteomes" id="UP000004995"/>
    </source>
</evidence>
<dbReference type="InParanoid" id="K4AKG0"/>
<sequence length="306" mass="34454">TGSASQRNESASPPQVQPPKKRGRKAGSQTKLRLPQQGAKVALIPASDIQFSYVNYKPPYKYNTQLGAILKREYPGLVEDKDANGLVIRKRPALEWADYFLDIELIETNHLQEEADRILETYLQKRVRDMMYQARVDVVKVYYMARSIELEYQQYMDGKPNWCDDQVWPKLCAYWCSKDFKDTMRTSMHAAKFGPEKPTPLNVYAVMKSGMKSVDSTGSSGAIRSRKAQKRLVQEQELHGQVLYDVSSGTGTHGCLAIANGAVRKADVTAAAKEWSVQPSNPLTLQSMAREMECLHRANARDSIGT</sequence>
<keyword evidence="3" id="KW-1185">Reference proteome</keyword>
<name>K4AKG0_SETIT</name>
<organism evidence="2 3">
    <name type="scientific">Setaria italica</name>
    <name type="common">Foxtail millet</name>
    <name type="synonym">Panicum italicum</name>
    <dbReference type="NCBI Taxonomy" id="4555"/>
    <lineage>
        <taxon>Eukaryota</taxon>
        <taxon>Viridiplantae</taxon>
        <taxon>Streptophyta</taxon>
        <taxon>Embryophyta</taxon>
        <taxon>Tracheophyta</taxon>
        <taxon>Spermatophyta</taxon>
        <taxon>Magnoliopsida</taxon>
        <taxon>Liliopsida</taxon>
        <taxon>Poales</taxon>
        <taxon>Poaceae</taxon>
        <taxon>PACMAD clade</taxon>
        <taxon>Panicoideae</taxon>
        <taxon>Panicodae</taxon>
        <taxon>Paniceae</taxon>
        <taxon>Cenchrinae</taxon>
        <taxon>Setaria</taxon>
    </lineage>
</organism>
<proteinExistence type="predicted"/>
<reference evidence="3" key="1">
    <citation type="journal article" date="2012" name="Nat. Biotechnol.">
        <title>Reference genome sequence of the model plant Setaria.</title>
        <authorList>
            <person name="Bennetzen J.L."/>
            <person name="Schmutz J."/>
            <person name="Wang H."/>
            <person name="Percifield R."/>
            <person name="Hawkins J."/>
            <person name="Pontaroli A.C."/>
            <person name="Estep M."/>
            <person name="Feng L."/>
            <person name="Vaughn J.N."/>
            <person name="Grimwood J."/>
            <person name="Jenkins J."/>
            <person name="Barry K."/>
            <person name="Lindquist E."/>
            <person name="Hellsten U."/>
            <person name="Deshpande S."/>
            <person name="Wang X."/>
            <person name="Wu X."/>
            <person name="Mitros T."/>
            <person name="Triplett J."/>
            <person name="Yang X."/>
            <person name="Ye C.Y."/>
            <person name="Mauro-Herrera M."/>
            <person name="Wang L."/>
            <person name="Li P."/>
            <person name="Sharma M."/>
            <person name="Sharma R."/>
            <person name="Ronald P.C."/>
            <person name="Panaud O."/>
            <person name="Kellogg E.A."/>
            <person name="Brutnell T.P."/>
            <person name="Doust A.N."/>
            <person name="Tuskan G.A."/>
            <person name="Rokhsar D."/>
            <person name="Devos K.M."/>
        </authorList>
    </citation>
    <scope>NUCLEOTIDE SEQUENCE [LARGE SCALE GENOMIC DNA]</scope>
    <source>
        <strain evidence="3">cv. Yugu1</strain>
    </source>
</reference>
<dbReference type="OMA" id="LCAYWCS"/>
<dbReference type="AlphaFoldDB" id="K4AKG0"/>
<feature type="compositionally biased region" description="Polar residues" evidence="1">
    <location>
        <begin position="1"/>
        <end position="14"/>
    </location>
</feature>
<dbReference type="GO" id="GO:0032196">
    <property type="term" value="P:transposition"/>
    <property type="evidence" value="ECO:0007669"/>
    <property type="project" value="InterPro"/>
</dbReference>
<reference evidence="2" key="2">
    <citation type="submission" date="2018-08" db="UniProtKB">
        <authorList>
            <consortium name="EnsemblPlants"/>
        </authorList>
    </citation>
    <scope>IDENTIFICATION</scope>
    <source>
        <strain evidence="2">Yugu1</strain>
    </source>
</reference>
<evidence type="ECO:0000256" key="1">
    <source>
        <dbReference type="SAM" id="MobiDB-lite"/>
    </source>
</evidence>
<dbReference type="EnsemblPlants" id="KQK89588">
    <property type="protein sequence ID" value="KQK89588"/>
    <property type="gene ID" value="SETIT_039383mg"/>
</dbReference>
<accession>K4AKG0</accession>
<dbReference type="EMBL" id="AGNK02005771">
    <property type="status" value="NOT_ANNOTATED_CDS"/>
    <property type="molecule type" value="Genomic_DNA"/>
</dbReference>
<dbReference type="eggNOG" id="ENOG502R54I">
    <property type="taxonomic scope" value="Eukaryota"/>
</dbReference>
<dbReference type="Proteomes" id="UP000004995">
    <property type="component" value="Unassembled WGS sequence"/>
</dbReference>
<dbReference type="HOGENOM" id="CLU_036670_2_0_1"/>
<dbReference type="PANTHER" id="PTHR33157">
    <property type="entry name" value="AUTONOMOUS TRANSPOSABLE ELEMENT EN-1 MOSAIC PROTEIN-RELATED"/>
    <property type="match status" value="1"/>
</dbReference>
<dbReference type="Gramene" id="KQK89588">
    <property type="protein sequence ID" value="KQK89588"/>
    <property type="gene ID" value="SETIT_039383mg"/>
</dbReference>
<evidence type="ECO:0000313" key="2">
    <source>
        <dbReference type="EnsemblPlants" id="KQK89588"/>
    </source>
</evidence>
<feature type="region of interest" description="Disordered" evidence="1">
    <location>
        <begin position="1"/>
        <end position="32"/>
    </location>
</feature>